<dbReference type="RefSeq" id="WP_075705897.1">
    <property type="nucleotide sequence ID" value="NZ_MJMJ01000001.1"/>
</dbReference>
<dbReference type="PANTHER" id="PTHR40658:SF3">
    <property type="entry name" value="CLBS_DFSB FAMILY FOUR-HELIX BUNDLE PROTEIN"/>
    <property type="match status" value="1"/>
</dbReference>
<dbReference type="PIRSF" id="PIRSF031551">
    <property type="entry name" value="DUF1706"/>
    <property type="match status" value="1"/>
</dbReference>
<dbReference type="Pfam" id="PF08020">
    <property type="entry name" value="DUF1706"/>
    <property type="match status" value="1"/>
</dbReference>
<dbReference type="PANTHER" id="PTHR40658">
    <property type="match status" value="1"/>
</dbReference>
<dbReference type="EMBL" id="MJMJ01000001">
    <property type="protein sequence ID" value="OLQ93258.1"/>
    <property type="molecule type" value="Genomic_DNA"/>
</dbReference>
<dbReference type="InterPro" id="IPR012550">
    <property type="entry name" value="DUF1706"/>
</dbReference>
<dbReference type="OrthoDB" id="5347938at2"/>
<dbReference type="InterPro" id="IPR034660">
    <property type="entry name" value="DinB/YfiT-like"/>
</dbReference>
<evidence type="ECO:0000313" key="2">
    <source>
        <dbReference type="Proteomes" id="UP000186313"/>
    </source>
</evidence>
<comment type="caution">
    <text evidence="1">The sequence shown here is derived from an EMBL/GenBank/DDBJ whole genome shotgun (WGS) entry which is preliminary data.</text>
</comment>
<protein>
    <recommendedName>
        <fullName evidence="3">ClbS/DfsB family four-helix bundle protein</fullName>
    </recommendedName>
</protein>
<evidence type="ECO:0008006" key="3">
    <source>
        <dbReference type="Google" id="ProtNLM"/>
    </source>
</evidence>
<reference evidence="1 2" key="1">
    <citation type="submission" date="2016-09" db="EMBL/GenBank/DDBJ databases">
        <title>Genomic Taxonomy of the Vibrionaceae.</title>
        <authorList>
            <person name="Gonzalez-Castillo A."/>
            <person name="Gomez-Gil B."/>
            <person name="Enciso-Ibarra K."/>
        </authorList>
    </citation>
    <scope>NUCLEOTIDE SEQUENCE [LARGE SCALE GENOMIC DNA]</scope>
    <source>
        <strain evidence="1 2">CAIM 703</strain>
    </source>
</reference>
<proteinExistence type="predicted"/>
<evidence type="ECO:0000313" key="1">
    <source>
        <dbReference type="EMBL" id="OLQ93258.1"/>
    </source>
</evidence>
<organism evidence="1 2">
    <name type="scientific">Vibrio panuliri</name>
    <dbReference type="NCBI Taxonomy" id="1381081"/>
    <lineage>
        <taxon>Bacteria</taxon>
        <taxon>Pseudomonadati</taxon>
        <taxon>Pseudomonadota</taxon>
        <taxon>Gammaproteobacteria</taxon>
        <taxon>Vibrionales</taxon>
        <taxon>Vibrionaceae</taxon>
        <taxon>Vibrio</taxon>
    </lineage>
</organism>
<name>A0A1Q9HQV1_9VIBR</name>
<dbReference type="Gene3D" id="1.20.120.450">
    <property type="entry name" value="dinb family like domain"/>
    <property type="match status" value="1"/>
</dbReference>
<dbReference type="AlphaFoldDB" id="A0A1Q9HQV1"/>
<sequence length="171" mass="20153">MSTIATNQTDLYHAIKQSFAKLYTDYQLVPHDLARQCGVEGNIKNTQISVCDTLAYLIGWGKLVLKWYHARRQGLSVDMPETGFKWNQLGMLALHFYHQYQTWSYQELLDEYADVIKQILQLVRSLSDEELYGDDWYQKWTLGRMIQFNTSSPLRSTRTKVRRYMRSQGLL</sequence>
<accession>A0A1Q9HQV1</accession>
<gene>
    <name evidence="1" type="ORF">BIY22_01855</name>
</gene>
<dbReference type="Proteomes" id="UP000186313">
    <property type="component" value="Unassembled WGS sequence"/>
</dbReference>